<keyword evidence="1" id="KW-0812">Transmembrane</keyword>
<keyword evidence="3" id="KW-1185">Reference proteome</keyword>
<dbReference type="Proteomes" id="UP001165405">
    <property type="component" value="Unassembled WGS sequence"/>
</dbReference>
<feature type="transmembrane region" description="Helical" evidence="1">
    <location>
        <begin position="59"/>
        <end position="77"/>
    </location>
</feature>
<dbReference type="RefSeq" id="WP_236087552.1">
    <property type="nucleotide sequence ID" value="NZ_JAKGSG010000008.1"/>
</dbReference>
<keyword evidence="1" id="KW-1133">Transmembrane helix</keyword>
<dbReference type="EMBL" id="JAKGSG010000008">
    <property type="protein sequence ID" value="MCF4119837.1"/>
    <property type="molecule type" value="Genomic_DNA"/>
</dbReference>
<organism evidence="2 3">
    <name type="scientific">Antribacter soli</name>
    <dbReference type="NCBI Taxonomy" id="2910976"/>
    <lineage>
        <taxon>Bacteria</taxon>
        <taxon>Bacillati</taxon>
        <taxon>Actinomycetota</taxon>
        <taxon>Actinomycetes</taxon>
        <taxon>Micrococcales</taxon>
        <taxon>Promicromonosporaceae</taxon>
        <taxon>Antribacter</taxon>
    </lineage>
</organism>
<reference evidence="2" key="1">
    <citation type="submission" date="2022-01" db="EMBL/GenBank/DDBJ databases">
        <title>Antribacter sp. nov., isolated from Guizhou of China.</title>
        <authorList>
            <person name="Chengliang C."/>
            <person name="Ya Z."/>
        </authorList>
    </citation>
    <scope>NUCLEOTIDE SEQUENCE</scope>
    <source>
        <strain evidence="2">KLBMP 9083</strain>
    </source>
</reference>
<evidence type="ECO:0000256" key="1">
    <source>
        <dbReference type="SAM" id="Phobius"/>
    </source>
</evidence>
<dbReference type="AlphaFoldDB" id="A0AA41U7W8"/>
<feature type="transmembrane region" description="Helical" evidence="1">
    <location>
        <begin position="20"/>
        <end position="44"/>
    </location>
</feature>
<keyword evidence="1" id="KW-0472">Membrane</keyword>
<proteinExistence type="predicted"/>
<accession>A0AA41U7W8</accession>
<comment type="caution">
    <text evidence="2">The sequence shown here is derived from an EMBL/GenBank/DDBJ whole genome shotgun (WGS) entry which is preliminary data.</text>
</comment>
<name>A0AA41U7W8_9MICO</name>
<protein>
    <submittedName>
        <fullName evidence="2">Uncharacterized protein</fullName>
    </submittedName>
</protein>
<sequence>MAAPSEQDTPPTRTELRWSIVFVPILLAGMAGFAVIVVLAIAAADGPFDTVGIARPSPLWALVVGVTLAEAMMIGGLRQQFSTFARARRLGVRDDRRTR</sequence>
<evidence type="ECO:0000313" key="3">
    <source>
        <dbReference type="Proteomes" id="UP001165405"/>
    </source>
</evidence>
<gene>
    <name evidence="2" type="ORF">L1785_02485</name>
</gene>
<evidence type="ECO:0000313" key="2">
    <source>
        <dbReference type="EMBL" id="MCF4119837.1"/>
    </source>
</evidence>